<organism evidence="3">
    <name type="scientific">Siphoviridae sp. ctsf32</name>
    <dbReference type="NCBI Taxonomy" id="2827594"/>
    <lineage>
        <taxon>Viruses</taxon>
        <taxon>Duplodnaviria</taxon>
        <taxon>Heunggongvirae</taxon>
        <taxon>Uroviricota</taxon>
        <taxon>Caudoviricetes</taxon>
    </lineage>
</organism>
<evidence type="ECO:0000313" key="3">
    <source>
        <dbReference type="EMBL" id="DAD71423.1"/>
    </source>
</evidence>
<evidence type="ECO:0000256" key="1">
    <source>
        <dbReference type="ARBA" id="ARBA00006484"/>
    </source>
</evidence>
<protein>
    <submittedName>
        <fullName evidence="3">Uncharacterized protein</fullName>
    </submittedName>
</protein>
<proteinExistence type="inferred from homology"/>
<dbReference type="PANTHER" id="PTHR42760:SF133">
    <property type="entry name" value="3-OXOACYL-[ACYL-CARRIER-PROTEIN] REDUCTASE"/>
    <property type="match status" value="1"/>
</dbReference>
<dbReference type="EMBL" id="BK015882">
    <property type="protein sequence ID" value="DAD71423.1"/>
    <property type="molecule type" value="Genomic_DNA"/>
</dbReference>
<dbReference type="SUPFAM" id="SSF51735">
    <property type="entry name" value="NAD(P)-binding Rossmann-fold domains"/>
    <property type="match status" value="1"/>
</dbReference>
<evidence type="ECO:0000256" key="2">
    <source>
        <dbReference type="ARBA" id="ARBA00023002"/>
    </source>
</evidence>
<dbReference type="CDD" id="cd05233">
    <property type="entry name" value="SDR_c"/>
    <property type="match status" value="1"/>
</dbReference>
<sequence>MDWDGDLNMETVLITGTSYGVGRAAAMKFIEEGYCVVGLDWKPATIPQSCQYIHHECDVSDFNSLPDLKNITYIVNNAGIVTPKAKAIAVNLIGYMNIIKKYSSDPMLKAIVQIGSTASIKGYDNMEYCVSQGGRDALTKWAANNLGHDSRHVLVNSLNIDGIVPAAEGSFVGTALEPELYADPDLMKAIQDLSITGRLSTVGDVAEWIFFLLTKNKIMTGEIIKLDGELMNCYKFIPYPGWDS</sequence>
<dbReference type="GO" id="GO:0006633">
    <property type="term" value="P:fatty acid biosynthetic process"/>
    <property type="evidence" value="ECO:0007669"/>
    <property type="project" value="TreeGrafter"/>
</dbReference>
<dbReference type="InterPro" id="IPR002347">
    <property type="entry name" value="SDR_fam"/>
</dbReference>
<name>A0A8S5LNJ7_9CAUD</name>
<dbReference type="PANTHER" id="PTHR42760">
    <property type="entry name" value="SHORT-CHAIN DEHYDROGENASES/REDUCTASES FAMILY MEMBER"/>
    <property type="match status" value="1"/>
</dbReference>
<dbReference type="Pfam" id="PF00106">
    <property type="entry name" value="adh_short"/>
    <property type="match status" value="1"/>
</dbReference>
<reference evidence="3" key="1">
    <citation type="journal article" date="2021" name="Proc. Natl. Acad. Sci. U.S.A.">
        <title>A Catalog of Tens of Thousands of Viruses from Human Metagenomes Reveals Hidden Associations with Chronic Diseases.</title>
        <authorList>
            <person name="Tisza M.J."/>
            <person name="Buck C.B."/>
        </authorList>
    </citation>
    <scope>NUCLEOTIDE SEQUENCE</scope>
    <source>
        <strain evidence="3">Ctsf32</strain>
    </source>
</reference>
<dbReference type="GO" id="GO:0016616">
    <property type="term" value="F:oxidoreductase activity, acting on the CH-OH group of donors, NAD or NADP as acceptor"/>
    <property type="evidence" value="ECO:0007669"/>
    <property type="project" value="TreeGrafter"/>
</dbReference>
<keyword evidence="2" id="KW-0560">Oxidoreductase</keyword>
<dbReference type="Gene3D" id="3.40.50.720">
    <property type="entry name" value="NAD(P)-binding Rossmann-like Domain"/>
    <property type="match status" value="1"/>
</dbReference>
<dbReference type="GO" id="GO:0048038">
    <property type="term" value="F:quinone binding"/>
    <property type="evidence" value="ECO:0007669"/>
    <property type="project" value="TreeGrafter"/>
</dbReference>
<comment type="similarity">
    <text evidence="1">Belongs to the short-chain dehydrogenases/reductases (SDR) family.</text>
</comment>
<dbReference type="PRINTS" id="PR00081">
    <property type="entry name" value="GDHRDH"/>
</dbReference>
<accession>A0A8S5LNJ7</accession>
<dbReference type="InterPro" id="IPR036291">
    <property type="entry name" value="NAD(P)-bd_dom_sf"/>
</dbReference>